<dbReference type="Pfam" id="PF17064">
    <property type="entry name" value="QVR"/>
    <property type="match status" value="1"/>
</dbReference>
<dbReference type="InterPro" id="IPR031424">
    <property type="entry name" value="QVR-like"/>
</dbReference>
<dbReference type="GeneID" id="106740725"/>
<dbReference type="GO" id="GO:0032222">
    <property type="term" value="P:regulation of synaptic transmission, cholinergic"/>
    <property type="evidence" value="ECO:0007669"/>
    <property type="project" value="InterPro"/>
</dbReference>
<feature type="transmembrane region" description="Helical" evidence="9">
    <location>
        <begin position="59"/>
        <end position="80"/>
    </location>
</feature>
<keyword evidence="10" id="KW-1185">Reference proteome</keyword>
<sequence length="192" mass="22870">MKNIWFMLILYYGGSLSPKFMITSYYKRRLVVGCGFCCNHLILSMLYDLYEETQFTMHIRLHILQILLILCIFQNECIAIKCYQCSSKKNQDCTLNKVHFKYLKTCPSGHPYCRKTVYVYYFMDSHNNLTMRECAKSRNSQNECYRGRYSRDSYQLVCECVGYGCNRSQRCSSSLYFLCTLFVIVDYYIARR</sequence>
<evidence type="ECO:0000256" key="9">
    <source>
        <dbReference type="SAM" id="Phobius"/>
    </source>
</evidence>
<evidence type="ECO:0000256" key="2">
    <source>
        <dbReference type="ARBA" id="ARBA00022622"/>
    </source>
</evidence>
<evidence type="ECO:0000256" key="3">
    <source>
        <dbReference type="ARBA" id="ARBA00022692"/>
    </source>
</evidence>
<gene>
    <name evidence="11" type="primary">LOC106740725</name>
</gene>
<dbReference type="GO" id="GO:0030431">
    <property type="term" value="P:sleep"/>
    <property type="evidence" value="ECO:0007669"/>
    <property type="project" value="InterPro"/>
</dbReference>
<evidence type="ECO:0000256" key="7">
    <source>
        <dbReference type="ARBA" id="ARBA00023180"/>
    </source>
</evidence>
<dbReference type="InterPro" id="IPR050975">
    <property type="entry name" value="Sleep_regulator"/>
</dbReference>
<feature type="transmembrane region" description="Helical" evidence="9">
    <location>
        <begin position="173"/>
        <end position="190"/>
    </location>
</feature>
<evidence type="ECO:0000313" key="10">
    <source>
        <dbReference type="Proteomes" id="UP000515204"/>
    </source>
</evidence>
<reference evidence="11" key="1">
    <citation type="submission" date="2025-08" db="UniProtKB">
        <authorList>
            <consortium name="RefSeq"/>
        </authorList>
    </citation>
    <scope>IDENTIFICATION</scope>
</reference>
<accession>A0A6P3WP47</accession>
<dbReference type="SUPFAM" id="SSF57302">
    <property type="entry name" value="Snake toxin-like"/>
    <property type="match status" value="1"/>
</dbReference>
<keyword evidence="5 9" id="KW-1133">Transmembrane helix</keyword>
<dbReference type="PANTHER" id="PTHR33562:SF14">
    <property type="entry name" value="PROTEIN QUIVER"/>
    <property type="match status" value="1"/>
</dbReference>
<protein>
    <submittedName>
        <fullName evidence="11">Uncharacterized protein LOC106740725</fullName>
    </submittedName>
</protein>
<keyword evidence="6 9" id="KW-0472">Membrane</keyword>
<evidence type="ECO:0000256" key="5">
    <source>
        <dbReference type="ARBA" id="ARBA00022989"/>
    </source>
</evidence>
<dbReference type="AlphaFoldDB" id="A0A6P3WP47"/>
<dbReference type="Proteomes" id="UP000515204">
    <property type="component" value="Unplaced"/>
</dbReference>
<dbReference type="GO" id="GO:0098552">
    <property type="term" value="C:side of membrane"/>
    <property type="evidence" value="ECO:0007669"/>
    <property type="project" value="UniProtKB-KW"/>
</dbReference>
<evidence type="ECO:0000313" key="11">
    <source>
        <dbReference type="RefSeq" id="XP_014467539.1"/>
    </source>
</evidence>
<keyword evidence="3 9" id="KW-0812">Transmembrane</keyword>
<keyword evidence="4" id="KW-0732">Signal</keyword>
<keyword evidence="2" id="KW-0336">GPI-anchor</keyword>
<dbReference type="OrthoDB" id="6420171at2759"/>
<evidence type="ECO:0000256" key="8">
    <source>
        <dbReference type="ARBA" id="ARBA00023288"/>
    </source>
</evidence>
<dbReference type="PANTHER" id="PTHR33562">
    <property type="entry name" value="ATILLA, ISOFORM B-RELATED-RELATED"/>
    <property type="match status" value="1"/>
</dbReference>
<dbReference type="CDD" id="cd00117">
    <property type="entry name" value="TFP"/>
    <property type="match status" value="1"/>
</dbReference>
<name>A0A6P3WP47_DINQU</name>
<organism evidence="10 11">
    <name type="scientific">Dinoponera quadriceps</name>
    <name type="common">South American ant</name>
    <dbReference type="NCBI Taxonomy" id="609295"/>
    <lineage>
        <taxon>Eukaryota</taxon>
        <taxon>Metazoa</taxon>
        <taxon>Ecdysozoa</taxon>
        <taxon>Arthropoda</taxon>
        <taxon>Hexapoda</taxon>
        <taxon>Insecta</taxon>
        <taxon>Pterygota</taxon>
        <taxon>Neoptera</taxon>
        <taxon>Endopterygota</taxon>
        <taxon>Hymenoptera</taxon>
        <taxon>Apocrita</taxon>
        <taxon>Aculeata</taxon>
        <taxon>Formicoidea</taxon>
        <taxon>Formicidae</taxon>
        <taxon>Ponerinae</taxon>
        <taxon>Ponerini</taxon>
        <taxon>Dinoponera</taxon>
    </lineage>
</organism>
<comment type="subcellular location">
    <subcellularLocation>
        <location evidence="1">Membrane</location>
        <topology evidence="1">Lipid-anchor</topology>
        <topology evidence="1">GPI-anchor</topology>
    </subcellularLocation>
</comment>
<proteinExistence type="predicted"/>
<dbReference type="KEGG" id="dqu:106740725"/>
<evidence type="ECO:0000256" key="4">
    <source>
        <dbReference type="ARBA" id="ARBA00022729"/>
    </source>
</evidence>
<feature type="transmembrane region" description="Helical" evidence="9">
    <location>
        <begin position="30"/>
        <end position="47"/>
    </location>
</feature>
<keyword evidence="8" id="KW-0449">Lipoprotein</keyword>
<dbReference type="RefSeq" id="XP_014467539.1">
    <property type="nucleotide sequence ID" value="XM_014612053.1"/>
</dbReference>
<dbReference type="InterPro" id="IPR045860">
    <property type="entry name" value="Snake_toxin-like_sf"/>
</dbReference>
<evidence type="ECO:0000256" key="6">
    <source>
        <dbReference type="ARBA" id="ARBA00023136"/>
    </source>
</evidence>
<evidence type="ECO:0000256" key="1">
    <source>
        <dbReference type="ARBA" id="ARBA00004589"/>
    </source>
</evidence>
<keyword evidence="7" id="KW-0325">Glycoprotein</keyword>